<dbReference type="OrthoDB" id="6414280at2759"/>
<dbReference type="PANTHER" id="PTHR31389">
    <property type="entry name" value="LD39211P"/>
    <property type="match status" value="1"/>
</dbReference>
<feature type="region of interest" description="Disordered" evidence="1">
    <location>
        <begin position="32"/>
        <end position="54"/>
    </location>
</feature>
<reference evidence="3" key="1">
    <citation type="submission" date="2020-01" db="EMBL/GenBank/DDBJ databases">
        <title>Draft genome sequence of the Termite Coptotermes fromosanus.</title>
        <authorList>
            <person name="Itakura S."/>
            <person name="Yosikawa Y."/>
            <person name="Umezawa K."/>
        </authorList>
    </citation>
    <scope>NUCLEOTIDE SEQUENCE [LARGE SCALE GENOMIC DNA]</scope>
</reference>
<dbReference type="AlphaFoldDB" id="A0A6L2Q0H9"/>
<dbReference type="Proteomes" id="UP000502823">
    <property type="component" value="Unassembled WGS sequence"/>
</dbReference>
<evidence type="ECO:0000313" key="2">
    <source>
        <dbReference type="EMBL" id="GFG38316.1"/>
    </source>
</evidence>
<protein>
    <submittedName>
        <fullName evidence="2">Uncharacterized protein</fullName>
    </submittedName>
</protein>
<dbReference type="PANTHER" id="PTHR31389:SF4">
    <property type="entry name" value="LD39211P"/>
    <property type="match status" value="1"/>
</dbReference>
<dbReference type="InParanoid" id="A0A6L2Q0H9"/>
<dbReference type="FunCoup" id="A0A6L2Q0H9">
    <property type="interactions" value="126"/>
</dbReference>
<name>A0A6L2Q0H9_COPFO</name>
<gene>
    <name evidence="2" type="ORF">Cfor_12195</name>
</gene>
<evidence type="ECO:0000313" key="3">
    <source>
        <dbReference type="Proteomes" id="UP000502823"/>
    </source>
</evidence>
<dbReference type="EMBL" id="BLKM01012985">
    <property type="protein sequence ID" value="GFG38316.1"/>
    <property type="molecule type" value="Genomic_DNA"/>
</dbReference>
<organism evidence="2 3">
    <name type="scientific">Coptotermes formosanus</name>
    <name type="common">Formosan subterranean termite</name>
    <dbReference type="NCBI Taxonomy" id="36987"/>
    <lineage>
        <taxon>Eukaryota</taxon>
        <taxon>Metazoa</taxon>
        <taxon>Ecdysozoa</taxon>
        <taxon>Arthropoda</taxon>
        <taxon>Hexapoda</taxon>
        <taxon>Insecta</taxon>
        <taxon>Pterygota</taxon>
        <taxon>Neoptera</taxon>
        <taxon>Polyneoptera</taxon>
        <taxon>Dictyoptera</taxon>
        <taxon>Blattodea</taxon>
        <taxon>Blattoidea</taxon>
        <taxon>Termitoidae</taxon>
        <taxon>Rhinotermitidae</taxon>
        <taxon>Coptotermes</taxon>
    </lineage>
</organism>
<comment type="caution">
    <text evidence="2">The sequence shown here is derived from an EMBL/GenBank/DDBJ whole genome shotgun (WGS) entry which is preliminary data.</text>
</comment>
<proteinExistence type="predicted"/>
<keyword evidence="3" id="KW-1185">Reference proteome</keyword>
<accession>A0A6L2Q0H9</accession>
<evidence type="ECO:0000256" key="1">
    <source>
        <dbReference type="SAM" id="MobiDB-lite"/>
    </source>
</evidence>
<sequence>MLLRQVLLNEDQKFCSISNFCCGHQYISHSGRQSAPVNPDNSDRNSQAAEQSKEFQGNTNSLYCLECVTVFDYVISPENLENAEEKRFLADDKYLTLLGFTENPRLYPAAIWKNTSLPIIVTYVSVVLDGDEQQGIGFARNVAHFLPNHTTLIYNLGLGQYELQMLQSHCNSSRCSVVNFELSFFPSHVEEERLHAFRPLIIQDALNKAGAALFLESDQRLVTGHLKPLIRQALGGAGVVSWATHYATSSLTHPKMFDYFHTNAESFLFLPMVEATMLLFYNLPGVHNGLMLPWVQCALTQDCVLPVGAQSGGCRFNKKPQYRYSGCHGYDGSALNIVLGLKFGFDERQYTYRGHEKFFRKVGPDVVAAEMAGLDGNATESTVMTRDGI</sequence>